<dbReference type="Proteomes" id="UP000327013">
    <property type="component" value="Chromosome 5"/>
</dbReference>
<keyword evidence="7 8" id="KW-0472">Membrane</keyword>
<feature type="transmembrane region" description="Helical" evidence="8">
    <location>
        <begin position="931"/>
        <end position="948"/>
    </location>
</feature>
<protein>
    <submittedName>
        <fullName evidence="9">Uncharacterized protein</fullName>
    </submittedName>
</protein>
<feature type="transmembrane region" description="Helical" evidence="8">
    <location>
        <begin position="220"/>
        <end position="240"/>
    </location>
</feature>
<feature type="transmembrane region" description="Helical" evidence="8">
    <location>
        <begin position="513"/>
        <end position="533"/>
    </location>
</feature>
<keyword evidence="3" id="KW-0813">Transport</keyword>
<evidence type="ECO:0000256" key="8">
    <source>
        <dbReference type="SAM" id="Phobius"/>
    </source>
</evidence>
<evidence type="ECO:0000256" key="2">
    <source>
        <dbReference type="ARBA" id="ARBA00005982"/>
    </source>
</evidence>
<keyword evidence="4" id="KW-0597">Phosphoprotein</keyword>
<keyword evidence="10" id="KW-1185">Reference proteome</keyword>
<comment type="similarity">
    <text evidence="2">Belongs to the major facilitator superfamily. Proton-dependent oligopeptide transporter (POT/PTR) (TC 2.A.17) family.</text>
</comment>
<feature type="transmembrane region" description="Helical" evidence="8">
    <location>
        <begin position="114"/>
        <end position="140"/>
    </location>
</feature>
<feature type="transmembrane region" description="Helical" evidence="8">
    <location>
        <begin position="661"/>
        <end position="684"/>
    </location>
</feature>
<dbReference type="EMBL" id="CM017325">
    <property type="protein sequence ID" value="KAE8056157.1"/>
    <property type="molecule type" value="Genomic_DNA"/>
</dbReference>
<dbReference type="InterPro" id="IPR018456">
    <property type="entry name" value="PTR2_symporter_CS"/>
</dbReference>
<feature type="transmembrane region" description="Helical" evidence="8">
    <location>
        <begin position="1077"/>
        <end position="1097"/>
    </location>
</feature>
<dbReference type="FunFam" id="1.20.1250.20:FF:000147">
    <property type="entry name" value="Protein NRT1/ PTR family 5.10"/>
    <property type="match status" value="2"/>
</dbReference>
<name>A0A5N6R8N3_9ROSI</name>
<keyword evidence="6 8" id="KW-1133">Transmembrane helix</keyword>
<feature type="transmembrane region" description="Helical" evidence="8">
    <location>
        <begin position="439"/>
        <end position="457"/>
    </location>
</feature>
<dbReference type="AlphaFoldDB" id="A0A5N6R8N3"/>
<feature type="transmembrane region" description="Helical" evidence="8">
    <location>
        <begin position="1034"/>
        <end position="1053"/>
    </location>
</feature>
<dbReference type="Pfam" id="PF00854">
    <property type="entry name" value="PTR2"/>
    <property type="match status" value="2"/>
</dbReference>
<evidence type="ECO:0000313" key="9">
    <source>
        <dbReference type="EMBL" id="KAE8056157.1"/>
    </source>
</evidence>
<dbReference type="PANTHER" id="PTHR11654">
    <property type="entry name" value="OLIGOPEPTIDE TRANSPORTER-RELATED"/>
    <property type="match status" value="1"/>
</dbReference>
<dbReference type="SUPFAM" id="SSF103473">
    <property type="entry name" value="MFS general substrate transporter"/>
    <property type="match status" value="2"/>
</dbReference>
<evidence type="ECO:0000256" key="7">
    <source>
        <dbReference type="ARBA" id="ARBA00023136"/>
    </source>
</evidence>
<gene>
    <name evidence="9" type="ORF">FH972_012950</name>
</gene>
<accession>A0A5N6R8N3</accession>
<evidence type="ECO:0000256" key="3">
    <source>
        <dbReference type="ARBA" id="ARBA00022448"/>
    </source>
</evidence>
<organism evidence="9 10">
    <name type="scientific">Carpinus fangiana</name>
    <dbReference type="NCBI Taxonomy" id="176857"/>
    <lineage>
        <taxon>Eukaryota</taxon>
        <taxon>Viridiplantae</taxon>
        <taxon>Streptophyta</taxon>
        <taxon>Embryophyta</taxon>
        <taxon>Tracheophyta</taxon>
        <taxon>Spermatophyta</taxon>
        <taxon>Magnoliopsida</taxon>
        <taxon>eudicotyledons</taxon>
        <taxon>Gunneridae</taxon>
        <taxon>Pentapetalae</taxon>
        <taxon>rosids</taxon>
        <taxon>fabids</taxon>
        <taxon>Fagales</taxon>
        <taxon>Betulaceae</taxon>
        <taxon>Carpinus</taxon>
    </lineage>
</organism>
<comment type="subcellular location">
    <subcellularLocation>
        <location evidence="1">Membrane</location>
        <topology evidence="1">Multi-pass membrane protein</topology>
    </subcellularLocation>
</comment>
<dbReference type="InterPro" id="IPR044739">
    <property type="entry name" value="NRT1/PTR"/>
</dbReference>
<sequence length="1108" mass="121069">MAISHLSDAESPDAQTPLVQGNVVDGVVDYKGNPALRANSGGWRSASFLIGVEVAERFAYYGISCNLITYLTDSLGQSTATAAENVNAWAGTAQLLPLLGAFVADSFLGRYRTILIASLIYILELDIGSLFSYLLLFLLSSSSDDQFILILFFFSLYLVAIGQGGHKPCVQAFGADQFDREDPEECRAKSSFFNWWFFGVCSGGSVTIFFLSYVQDNLSWGLGFGVPCIVMVLALGVFLLGTRTYWYSLIGDEENPFLRICGVFVAAFRNRRTSPSPSLLKRKLFHSGRTVAINNSNNSNEGSKIYTVSDVEEAKAVLRLFPIWATSLVYAIVYAQCTTFFTKQGTTMDITIFPGFDIPAASLQSLIGLAIVLTIPIYDRLFVPLARAFTRKPSGITMLQRIGIGMFLSIIDMVVAALVEIKRLKTAQEYGLVDIPEVTLPMSILWLVPQYVLSGIADIPIELRSVGLALYLSILGVGSFLSSFLVTIIGDVTGSDGGSSWFSNNLNRAHLDYFYWVLAGLSAVAFVAFLYFAKSYIYNRLSTSKEIMAISHVSDAESPNAQTPLVQGNVVDDVVDYEGNPAVRANSGGWRSASFLIGVEVAERFAYFGISCNLITYLTDSLGQSTATAAENVNAWAGTAQLLPLLGAFVADSFLGRYRTILIASFIYILGLGLLTLSAMLPSVSTSGHVGAAKIMSSSSDDQFVVILFFFSLYLVAIGQGGHKPCVQAFGANQFDGEDPEECRAKSSFFNWWFFGVCSGGSVTVFVLSYVQDNLSWGLGFGVPCIVMVLALGVFLLGTRTYRYNLIGDEENQFLRIGGVFVAAFRNRQTSPSPSAIVIEEEALPFRPDRSYQQFKFLNKALLKFPDNSNEGSKIYTVSDVEEAKAVLRLFPIWATSLVYAIVCAQCTTFFTKQGATMDRAIFPGFDIPAASLQSLIGLAIVLIIPIYDRLFVPLARAFTRKPSGITMLQRIGIGMFLSIIDMVVAALVEIKRLKTAQEYGLVDMPEVTLPMSILWLVPQYVLSGIADSVGLALYLSILGVGSFLSCFLVTIIEDVTGSDGGSSWFSNNLNRAHLDYFYWVLAGLSAVAFVAFLYFAKAYIYNILSTR</sequence>
<feature type="transmembrane region" description="Helical" evidence="8">
    <location>
        <begin position="752"/>
        <end position="771"/>
    </location>
</feature>
<dbReference type="Gene3D" id="1.20.1250.20">
    <property type="entry name" value="MFS general substrate transporter like domains"/>
    <property type="match status" value="2"/>
</dbReference>
<feature type="transmembrane region" description="Helical" evidence="8">
    <location>
        <begin position="146"/>
        <end position="162"/>
    </location>
</feature>
<feature type="transmembrane region" description="Helical" evidence="8">
    <location>
        <begin position="891"/>
        <end position="911"/>
    </location>
</feature>
<dbReference type="GO" id="GO:0009705">
    <property type="term" value="C:plant-type vacuole membrane"/>
    <property type="evidence" value="ECO:0007669"/>
    <property type="project" value="UniProtKB-ARBA"/>
</dbReference>
<dbReference type="InterPro" id="IPR000109">
    <property type="entry name" value="POT_fam"/>
</dbReference>
<feature type="transmembrane region" description="Helical" evidence="8">
    <location>
        <begin position="321"/>
        <end position="341"/>
    </location>
</feature>
<keyword evidence="5 8" id="KW-0812">Transmembrane</keyword>
<dbReference type="OrthoDB" id="8904098at2759"/>
<proteinExistence type="inferred from homology"/>
<feature type="transmembrane region" description="Helical" evidence="8">
    <location>
        <begin position="1009"/>
        <end position="1027"/>
    </location>
</feature>
<evidence type="ECO:0000256" key="6">
    <source>
        <dbReference type="ARBA" id="ARBA00022989"/>
    </source>
</evidence>
<evidence type="ECO:0000256" key="4">
    <source>
        <dbReference type="ARBA" id="ARBA00022553"/>
    </source>
</evidence>
<dbReference type="GO" id="GO:0071916">
    <property type="term" value="F:dipeptide transmembrane transporter activity"/>
    <property type="evidence" value="ECO:0007669"/>
    <property type="project" value="InterPro"/>
</dbReference>
<evidence type="ECO:0000256" key="5">
    <source>
        <dbReference type="ARBA" id="ARBA00022692"/>
    </source>
</evidence>
<feature type="transmembrane region" description="Helical" evidence="8">
    <location>
        <begin position="361"/>
        <end position="378"/>
    </location>
</feature>
<feature type="transmembrane region" description="Helical" evidence="8">
    <location>
        <begin position="777"/>
        <end position="797"/>
    </location>
</feature>
<feature type="transmembrane region" description="Helical" evidence="8">
    <location>
        <begin position="969"/>
        <end position="989"/>
    </location>
</feature>
<dbReference type="GO" id="GO:0080054">
    <property type="term" value="F:low-affinity nitrate transmembrane transporter activity"/>
    <property type="evidence" value="ECO:0007669"/>
    <property type="project" value="UniProtKB-ARBA"/>
</dbReference>
<dbReference type="CDD" id="cd17417">
    <property type="entry name" value="MFS_NPF5"/>
    <property type="match status" value="2"/>
</dbReference>
<reference evidence="9 10" key="1">
    <citation type="submission" date="2019-06" db="EMBL/GenBank/DDBJ databases">
        <title>A chromosomal-level reference genome of Carpinus fangiana (Coryloideae, Betulaceae).</title>
        <authorList>
            <person name="Yang X."/>
            <person name="Wang Z."/>
            <person name="Zhang L."/>
            <person name="Hao G."/>
            <person name="Liu J."/>
            <person name="Yang Y."/>
        </authorList>
    </citation>
    <scope>NUCLEOTIDE SEQUENCE [LARGE SCALE GENOMIC DNA]</scope>
    <source>
        <strain evidence="9">Cfa_2016G</strain>
        <tissue evidence="9">Leaf</tissue>
    </source>
</reference>
<feature type="transmembrane region" description="Helical" evidence="8">
    <location>
        <begin position="399"/>
        <end position="419"/>
    </location>
</feature>
<evidence type="ECO:0000313" key="10">
    <source>
        <dbReference type="Proteomes" id="UP000327013"/>
    </source>
</evidence>
<feature type="transmembrane region" description="Helical" evidence="8">
    <location>
        <begin position="195"/>
        <end position="214"/>
    </location>
</feature>
<evidence type="ECO:0000256" key="1">
    <source>
        <dbReference type="ARBA" id="ARBA00004141"/>
    </source>
</evidence>
<dbReference type="GO" id="GO:0042937">
    <property type="term" value="F:tripeptide transmembrane transporter activity"/>
    <property type="evidence" value="ECO:0007669"/>
    <property type="project" value="InterPro"/>
</dbReference>
<feature type="transmembrane region" description="Helical" evidence="8">
    <location>
        <begin position="704"/>
        <end position="722"/>
    </location>
</feature>
<dbReference type="InterPro" id="IPR036259">
    <property type="entry name" value="MFS_trans_sf"/>
</dbReference>
<feature type="transmembrane region" description="Helical" evidence="8">
    <location>
        <begin position="469"/>
        <end position="493"/>
    </location>
</feature>
<dbReference type="PROSITE" id="PS01022">
    <property type="entry name" value="PTR2_1"/>
    <property type="match status" value="1"/>
</dbReference>